<evidence type="ECO:0000313" key="8">
    <source>
        <dbReference type="EMBL" id="OFA09362.1"/>
    </source>
</evidence>
<organism evidence="8 9">
    <name type="scientific">Lentilactobacillus sunkii</name>
    <dbReference type="NCBI Taxonomy" id="481719"/>
    <lineage>
        <taxon>Bacteria</taxon>
        <taxon>Bacillati</taxon>
        <taxon>Bacillota</taxon>
        <taxon>Bacilli</taxon>
        <taxon>Lactobacillales</taxon>
        <taxon>Lactobacillaceae</taxon>
        <taxon>Lentilactobacillus</taxon>
    </lineage>
</organism>
<dbReference type="Gene3D" id="2.60.120.260">
    <property type="entry name" value="Galactose-binding domain-like"/>
    <property type="match status" value="2"/>
</dbReference>
<dbReference type="PANTHER" id="PTHR33307:SF6">
    <property type="entry name" value="ALPHA-RHAMNOSIDASE (EUROFUNG)-RELATED"/>
    <property type="match status" value="1"/>
</dbReference>
<evidence type="ECO:0000256" key="2">
    <source>
        <dbReference type="ARBA" id="ARBA00012652"/>
    </source>
</evidence>
<evidence type="ECO:0000259" key="7">
    <source>
        <dbReference type="Pfam" id="PF17390"/>
    </source>
</evidence>
<evidence type="ECO:0000259" key="4">
    <source>
        <dbReference type="Pfam" id="PF05592"/>
    </source>
</evidence>
<dbReference type="RefSeq" id="WP_070368783.1">
    <property type="nucleotide sequence ID" value="NZ_JAZHVW010000009.1"/>
</dbReference>
<sequence>MTTSKQDLLIPTHLNVNLLQFPYNVEKAPKFSWWDHSNIPDSEQTAFQVVVAKRLHELANQEYIFDSGWVDSSKNSGVELPEIEQKLVPSELYYWQVRIKDNFDNMSGFSQPEKFLCADEPLNNPIKGIWSDQGPKTDNELPKLGNVAFIRSPRFNLDLADIDTAVITAFSRGNEPLFIQGFDILVNGTNVGVGSAHRQVHYQGTDKTGIYYNKYDVTENLINGENVISAMATAKSDRKAFWAKLEVYLTDGSKKQVIVTNTDWKVLDGSTAFGDYGVKIRSIYFGMISENVDMRYYPQGWSEVAFNDEAWDQAWINPQSMVSDEEVFIPYRSENTRRFETNEPSKKIVKLGEQDYLIDLGKEIIGSLKVDLESPIDQRVTVLMGEQLQDDGHVRHELAAGPDYVENWTFVKGSNKFTTLQVKNFRYIELVGFQGELHENDINGWAIQQPFESQESKFESDNDLLNREYEMSKYTIKATNQDVYVDSQARERRPYEGDLLVNGNTSFVVSSNYSLNRHSMDYLIDNPTWPEDYKLYSIEMAWQDYLYTGNKDFLNERYTDLTYKLNRGKNEESFDGASQNFTGSLKNTKGVDNFDEKVGLVTNDGLIDWPIPERDGFVEGEYNAPFNAIFYGAYLSMSKIAEATGHTADAEHYRSRAARIKKEMIARLYNPETGRFYDSLNADLSVNEHTAHHSTAYALCYGVYDDQAMADKMSKFVANDGKFVGSIYFIYFMLKGLIDSGHADEAVRLLTNPDDRKDQKTFAAILNTLKATIAPEAWSNHYKPNMTMSHPWGATPGLTIVQGIMGINPTKPGFDAFTVKIRPGNLHHLRVETPSSKGIIKATLAVGADEQTVTVDVPMNSKGTVVLPEGSHVTSIKDANGTNVAGINAETDQIILGSGHYQISYRTN</sequence>
<dbReference type="InterPro" id="IPR012341">
    <property type="entry name" value="6hp_glycosidase-like_sf"/>
</dbReference>
<dbReference type="InterPro" id="IPR008902">
    <property type="entry name" value="Rhamnosid_concanavalin"/>
</dbReference>
<dbReference type="Proteomes" id="UP000177010">
    <property type="component" value="Unassembled WGS sequence"/>
</dbReference>
<dbReference type="Gene3D" id="1.50.10.10">
    <property type="match status" value="1"/>
</dbReference>
<dbReference type="InterPro" id="IPR013783">
    <property type="entry name" value="Ig-like_fold"/>
</dbReference>
<dbReference type="InterPro" id="IPR013737">
    <property type="entry name" value="Bac_rhamnosid_N"/>
</dbReference>
<evidence type="ECO:0000256" key="3">
    <source>
        <dbReference type="ARBA" id="ARBA00022801"/>
    </source>
</evidence>
<dbReference type="Gene3D" id="2.60.40.10">
    <property type="entry name" value="Immunoglobulins"/>
    <property type="match status" value="1"/>
</dbReference>
<dbReference type="Gene3D" id="2.60.420.10">
    <property type="entry name" value="Maltose phosphorylase, domain 3"/>
    <property type="match status" value="1"/>
</dbReference>
<keyword evidence="3" id="KW-0378">Hydrolase</keyword>
<dbReference type="SUPFAM" id="SSF48208">
    <property type="entry name" value="Six-hairpin glycosidases"/>
    <property type="match status" value="1"/>
</dbReference>
<dbReference type="Pfam" id="PF08531">
    <property type="entry name" value="Bac_rhamnosid_N"/>
    <property type="match status" value="1"/>
</dbReference>
<protein>
    <recommendedName>
        <fullName evidence="2">alpha-L-rhamnosidase</fullName>
        <ecNumber evidence="2">3.2.1.40</ecNumber>
    </recommendedName>
</protein>
<dbReference type="InterPro" id="IPR008928">
    <property type="entry name" value="6-hairpin_glycosidase_sf"/>
</dbReference>
<gene>
    <name evidence="8" type="ORF">LASUN_26290</name>
</gene>
<dbReference type="Pfam" id="PF05592">
    <property type="entry name" value="Bac_rhamnosid"/>
    <property type="match status" value="1"/>
</dbReference>
<evidence type="ECO:0000259" key="5">
    <source>
        <dbReference type="Pfam" id="PF08531"/>
    </source>
</evidence>
<feature type="domain" description="Alpha-L-rhamnosidase C-terminal" evidence="7">
    <location>
        <begin position="806"/>
        <end position="874"/>
    </location>
</feature>
<dbReference type="EMBL" id="MIQE01000029">
    <property type="protein sequence ID" value="OFA09362.1"/>
    <property type="molecule type" value="Genomic_DNA"/>
</dbReference>
<dbReference type="GO" id="GO:0030596">
    <property type="term" value="F:alpha-L-rhamnosidase activity"/>
    <property type="evidence" value="ECO:0007669"/>
    <property type="project" value="UniProtKB-EC"/>
</dbReference>
<feature type="domain" description="Bacterial alpha-L-rhamnosidase N-terminal" evidence="5">
    <location>
        <begin position="182"/>
        <end position="318"/>
    </location>
</feature>
<accession>A0A1E7X8S7</accession>
<dbReference type="Pfam" id="PF17389">
    <property type="entry name" value="Bac_rhamnosid6H"/>
    <property type="match status" value="1"/>
</dbReference>
<feature type="domain" description="Alpha-L-rhamnosidase concanavalin-like" evidence="4">
    <location>
        <begin position="350"/>
        <end position="447"/>
    </location>
</feature>
<dbReference type="PANTHER" id="PTHR33307">
    <property type="entry name" value="ALPHA-RHAMNOSIDASE (EUROFUNG)"/>
    <property type="match status" value="1"/>
</dbReference>
<reference evidence="8 9" key="1">
    <citation type="submission" date="2016-09" db="EMBL/GenBank/DDBJ databases">
        <title>Genome Sequence of Lactobacillus sunkii Strain CG01.</title>
        <authorList>
            <person name="Poehlein A."/>
            <person name="Gabris C."/>
            <person name="Bengelsdorf F.R."/>
            <person name="Duerre P."/>
            <person name="Daniel R."/>
        </authorList>
    </citation>
    <scope>NUCLEOTIDE SEQUENCE [LARGE SCALE GENOMIC DNA]</scope>
    <source>
        <strain evidence="8 9">CG_D</strain>
    </source>
</reference>
<comment type="catalytic activity">
    <reaction evidence="1">
        <text>Hydrolysis of terminal non-reducing alpha-L-rhamnose residues in alpha-L-rhamnosides.</text>
        <dbReference type="EC" id="3.2.1.40"/>
    </reaction>
</comment>
<dbReference type="AlphaFoldDB" id="A0A1E7X8S7"/>
<evidence type="ECO:0000256" key="1">
    <source>
        <dbReference type="ARBA" id="ARBA00001445"/>
    </source>
</evidence>
<proteinExistence type="predicted"/>
<feature type="domain" description="Alpha-L-rhamnosidase six-hairpin glycosidase" evidence="6">
    <location>
        <begin position="454"/>
        <end position="795"/>
    </location>
</feature>
<dbReference type="GO" id="GO:0005975">
    <property type="term" value="P:carbohydrate metabolic process"/>
    <property type="evidence" value="ECO:0007669"/>
    <property type="project" value="InterPro"/>
</dbReference>
<dbReference type="InterPro" id="IPR035396">
    <property type="entry name" value="Bac_rhamnosid6H"/>
</dbReference>
<dbReference type="EC" id="3.2.1.40" evidence="2"/>
<evidence type="ECO:0000313" key="9">
    <source>
        <dbReference type="Proteomes" id="UP000177010"/>
    </source>
</evidence>
<name>A0A1E7X8S7_9LACO</name>
<comment type="caution">
    <text evidence="8">The sequence shown here is derived from an EMBL/GenBank/DDBJ whole genome shotgun (WGS) entry which is preliminary data.</text>
</comment>
<dbReference type="InterPro" id="IPR035398">
    <property type="entry name" value="Bac_rhamnosid_C"/>
</dbReference>
<dbReference type="Pfam" id="PF25788">
    <property type="entry name" value="Ig_Rha78A_N"/>
    <property type="match status" value="1"/>
</dbReference>
<dbReference type="InterPro" id="IPR016007">
    <property type="entry name" value="Alpha_rhamnosid"/>
</dbReference>
<dbReference type="STRING" id="481719.LASUN_26290"/>
<evidence type="ECO:0000259" key="6">
    <source>
        <dbReference type="Pfam" id="PF17389"/>
    </source>
</evidence>
<dbReference type="Pfam" id="PF17390">
    <property type="entry name" value="Bac_rhamnosid_C"/>
    <property type="match status" value="1"/>
</dbReference>